<sequence length="83" mass="8976">MYCSIMSSRARISSSASEPPVKPMHLSAAASRSIIIWGIDSSILRTVSLSSTPWAPTPRITAPLKSTPAISEERMARSICPYL</sequence>
<evidence type="ECO:0000256" key="1">
    <source>
        <dbReference type="SAM" id="MobiDB-lite"/>
    </source>
</evidence>
<organism evidence="2 3">
    <name type="scientific">Cajanus cajan</name>
    <name type="common">Pigeon pea</name>
    <name type="synonym">Cajanus indicus</name>
    <dbReference type="NCBI Taxonomy" id="3821"/>
    <lineage>
        <taxon>Eukaryota</taxon>
        <taxon>Viridiplantae</taxon>
        <taxon>Streptophyta</taxon>
        <taxon>Embryophyta</taxon>
        <taxon>Tracheophyta</taxon>
        <taxon>Spermatophyta</taxon>
        <taxon>Magnoliopsida</taxon>
        <taxon>eudicotyledons</taxon>
        <taxon>Gunneridae</taxon>
        <taxon>Pentapetalae</taxon>
        <taxon>rosids</taxon>
        <taxon>fabids</taxon>
        <taxon>Fabales</taxon>
        <taxon>Fabaceae</taxon>
        <taxon>Papilionoideae</taxon>
        <taxon>50 kb inversion clade</taxon>
        <taxon>NPAAA clade</taxon>
        <taxon>indigoferoid/millettioid clade</taxon>
        <taxon>Phaseoleae</taxon>
        <taxon>Cajanus</taxon>
    </lineage>
</organism>
<proteinExistence type="predicted"/>
<evidence type="ECO:0000313" key="2">
    <source>
        <dbReference type="EMBL" id="KYP68112.1"/>
    </source>
</evidence>
<accession>A0A151TM23</accession>
<protein>
    <submittedName>
        <fullName evidence="2">Uncharacterized protein</fullName>
    </submittedName>
</protein>
<dbReference type="EMBL" id="CM003606">
    <property type="protein sequence ID" value="KYP68112.1"/>
    <property type="molecule type" value="Genomic_DNA"/>
</dbReference>
<gene>
    <name evidence="2" type="ORF">KK1_021728</name>
</gene>
<dbReference type="AlphaFoldDB" id="A0A151TM23"/>
<name>A0A151TM23_CAJCA</name>
<keyword evidence="3" id="KW-1185">Reference proteome</keyword>
<dbReference type="Gramene" id="C.cajan_21100.t">
    <property type="protein sequence ID" value="C.cajan_21100.t.cds1"/>
    <property type="gene ID" value="C.cajan_21100"/>
</dbReference>
<evidence type="ECO:0000313" key="3">
    <source>
        <dbReference type="Proteomes" id="UP000075243"/>
    </source>
</evidence>
<dbReference type="OMA" id="CNIMSSI"/>
<feature type="region of interest" description="Disordered" evidence="1">
    <location>
        <begin position="1"/>
        <end position="21"/>
    </location>
</feature>
<feature type="compositionally biased region" description="Low complexity" evidence="1">
    <location>
        <begin position="1"/>
        <end position="17"/>
    </location>
</feature>
<reference evidence="2 3" key="1">
    <citation type="journal article" date="2012" name="Nat. Biotechnol.">
        <title>Draft genome sequence of pigeonpea (Cajanus cajan), an orphan legume crop of resource-poor farmers.</title>
        <authorList>
            <person name="Varshney R.K."/>
            <person name="Chen W."/>
            <person name="Li Y."/>
            <person name="Bharti A.K."/>
            <person name="Saxena R.K."/>
            <person name="Schlueter J.A."/>
            <person name="Donoghue M.T."/>
            <person name="Azam S."/>
            <person name="Fan G."/>
            <person name="Whaley A.M."/>
            <person name="Farmer A.D."/>
            <person name="Sheridan J."/>
            <person name="Iwata A."/>
            <person name="Tuteja R."/>
            <person name="Penmetsa R.V."/>
            <person name="Wu W."/>
            <person name="Upadhyaya H.D."/>
            <person name="Yang S.P."/>
            <person name="Shah T."/>
            <person name="Saxena K.B."/>
            <person name="Michael T."/>
            <person name="McCombie W.R."/>
            <person name="Yang B."/>
            <person name="Zhang G."/>
            <person name="Yang H."/>
            <person name="Wang J."/>
            <person name="Spillane C."/>
            <person name="Cook D.R."/>
            <person name="May G.D."/>
            <person name="Xu X."/>
            <person name="Jackson S.A."/>
        </authorList>
    </citation>
    <scope>NUCLEOTIDE SEQUENCE [LARGE SCALE GENOMIC DNA]</scope>
    <source>
        <strain evidence="3">cv. Asha</strain>
    </source>
</reference>
<dbReference type="Proteomes" id="UP000075243">
    <property type="component" value="Chromosome 4"/>
</dbReference>